<dbReference type="OrthoDB" id="5846909at2759"/>
<organism evidence="1 2">
    <name type="scientific">Cercopithifilaria johnstoni</name>
    <dbReference type="NCBI Taxonomy" id="2874296"/>
    <lineage>
        <taxon>Eukaryota</taxon>
        <taxon>Metazoa</taxon>
        <taxon>Ecdysozoa</taxon>
        <taxon>Nematoda</taxon>
        <taxon>Chromadorea</taxon>
        <taxon>Rhabditida</taxon>
        <taxon>Spirurina</taxon>
        <taxon>Spiruromorpha</taxon>
        <taxon>Filarioidea</taxon>
        <taxon>Onchocercidae</taxon>
        <taxon>Cercopithifilaria</taxon>
    </lineage>
</organism>
<evidence type="ECO:0000313" key="1">
    <source>
        <dbReference type="EMBL" id="CAG9538562.1"/>
    </source>
</evidence>
<accession>A0A8J2QAV5</accession>
<evidence type="ECO:0000313" key="2">
    <source>
        <dbReference type="Proteomes" id="UP000746747"/>
    </source>
</evidence>
<proteinExistence type="predicted"/>
<gene>
    <name evidence="1" type="ORF">CJOHNSTONI_LOCUS8258</name>
</gene>
<protein>
    <submittedName>
        <fullName evidence="1">Uncharacterized protein</fullName>
    </submittedName>
</protein>
<reference evidence="1" key="1">
    <citation type="submission" date="2021-09" db="EMBL/GenBank/DDBJ databases">
        <authorList>
            <consortium name="Pathogen Informatics"/>
        </authorList>
    </citation>
    <scope>NUCLEOTIDE SEQUENCE</scope>
</reference>
<name>A0A8J2QAV5_9BILA</name>
<keyword evidence="2" id="KW-1185">Reference proteome</keyword>
<dbReference type="EMBL" id="CAKAEH010001672">
    <property type="protein sequence ID" value="CAG9538562.1"/>
    <property type="molecule type" value="Genomic_DNA"/>
</dbReference>
<sequence length="347" mass="40152">MLVEDHSFFAPINLTLKKLYDEGEMLHVAKKNYSMTIQHGCIRKIFLPLTDPFCKSFIPVLTNVIQCSCFQSPLLKQACDAEFEKAVRNEGPKLAVPMCFKTSENLKSLLDDKYNFGVLGPTKYIKARTKNYPLCYDMIAIDPYKNGIEHRSGPFDELISYLYNMSGNVEKIRRVMTFTVNVPDSNRMRVHYLFTCFQRENYEPCNGPLNIRNRLLPEVIRTESANRNLLVRSLCHADGHSNRIRCKSRKGCFDFLTVHGFRTRGCIDKIPKIVLMKPKLRLLYTCYNHAQITRTKLTRCNAVRENDSNSSLPLMDGIICCCTSTCRMFNDNSQLMKMDRGYYPFEM</sequence>
<dbReference type="Proteomes" id="UP000746747">
    <property type="component" value="Unassembled WGS sequence"/>
</dbReference>
<comment type="caution">
    <text evidence="1">The sequence shown here is derived from an EMBL/GenBank/DDBJ whole genome shotgun (WGS) entry which is preliminary data.</text>
</comment>
<dbReference type="AlphaFoldDB" id="A0A8J2QAV5"/>